<dbReference type="KEGG" id="pmrn:116951365"/>
<keyword evidence="18" id="KW-1185">Reference proteome</keyword>
<evidence type="ECO:0000256" key="3">
    <source>
        <dbReference type="ARBA" id="ARBA00006347"/>
    </source>
</evidence>
<dbReference type="PANTHER" id="PTHR18929:SF240">
    <property type="entry name" value="PROTEIN DISULFIDE-ISOMERASE"/>
    <property type="match status" value="1"/>
</dbReference>
<evidence type="ECO:0000256" key="13">
    <source>
        <dbReference type="RuleBase" id="RU004208"/>
    </source>
</evidence>
<feature type="disulfide bond" description="Redox-active" evidence="12">
    <location>
        <begin position="420"/>
        <end position="423"/>
    </location>
</feature>
<accession>A0AAJ7X9B0</accession>
<evidence type="ECO:0000256" key="14">
    <source>
        <dbReference type="RuleBase" id="RU361130"/>
    </source>
</evidence>
<dbReference type="SUPFAM" id="SSF52833">
    <property type="entry name" value="Thioredoxin-like"/>
    <property type="match status" value="4"/>
</dbReference>
<feature type="chain" id="PRO_5042592893" description="Protein disulfide-isomerase" evidence="16">
    <location>
        <begin position="40"/>
        <end position="529"/>
    </location>
</feature>
<evidence type="ECO:0000259" key="17">
    <source>
        <dbReference type="PROSITE" id="PS51352"/>
    </source>
</evidence>
<dbReference type="Pfam" id="PF00085">
    <property type="entry name" value="Thioredoxin"/>
    <property type="match status" value="2"/>
</dbReference>
<dbReference type="CDD" id="cd02982">
    <property type="entry name" value="PDI_b'_family"/>
    <property type="match status" value="1"/>
</dbReference>
<sequence>MSEVRTYERAPAEIAAAHELLLMMSPRLVLVLWALLATAASEFQEEDGVLVLNKANFEEALSTYPYLMVEFYAPWCGHCEKLAPEYAKAAAELAEGAEQGARVSKVDATEETELAQEFSVKGFPTLVFFKNGNRDEAKKYEGSRNSDAMVRWIRKQMGPPATVVDSAEGLDKVKDLNELVLVGFFKEDGPDKQAFLALAGTTDAVPFAVTSEPGLFSDQGVEKDGLVLFKKFDEAKVFYDGAINKESVLKFIQRHELPMVVEFSSEIANKLFSNSVKVHNVLFFSNGTENLQEIKNNFREVAPEFRDKILFVSIDADVEENKQVLEFFGVEAEDCPTLRLIEVEKTMDKFKPDSDDFSAESLRAFCSGFVEGTLKPFLKSEEVPVDWDHGTVQVLVGKNFEEVAFDNDKNVFVKFYAEWCGHCQKLAPVWDELGDRYQERDDVVIAKMDATKNDLEAFKVTSYPMIKFFPAGAGRKIVDYNGDKTLEAFSKFLDSGGNPESEKAEEAPADDEAEVEDDVDQSSDEKDEL</sequence>
<dbReference type="Pfam" id="PF13848">
    <property type="entry name" value="Thioredoxin_6"/>
    <property type="match status" value="1"/>
</dbReference>
<dbReference type="NCBIfam" id="TIGR01126">
    <property type="entry name" value="pdi_dom"/>
    <property type="match status" value="1"/>
</dbReference>
<dbReference type="GO" id="GO:0005788">
    <property type="term" value="C:endoplasmic reticulum lumen"/>
    <property type="evidence" value="ECO:0007669"/>
    <property type="project" value="UniProtKB-SubCell"/>
</dbReference>
<dbReference type="PRINTS" id="PR00421">
    <property type="entry name" value="THIOREDOXIN"/>
</dbReference>
<dbReference type="RefSeq" id="XP_032825787.1">
    <property type="nucleotide sequence ID" value="XM_032969896.1"/>
</dbReference>
<evidence type="ECO:0000256" key="8">
    <source>
        <dbReference type="ARBA" id="ARBA00023157"/>
    </source>
</evidence>
<evidence type="ECO:0000256" key="7">
    <source>
        <dbReference type="ARBA" id="ARBA00022824"/>
    </source>
</evidence>
<feature type="signal peptide" evidence="16">
    <location>
        <begin position="1"/>
        <end position="39"/>
    </location>
</feature>
<keyword evidence="7" id="KW-0256">Endoplasmic reticulum</keyword>
<comment type="subcellular location">
    <subcellularLocation>
        <location evidence="2">Endoplasmic reticulum lumen</location>
    </subcellularLocation>
</comment>
<evidence type="ECO:0000256" key="6">
    <source>
        <dbReference type="ARBA" id="ARBA00022737"/>
    </source>
</evidence>
<evidence type="ECO:0000256" key="5">
    <source>
        <dbReference type="ARBA" id="ARBA00022729"/>
    </source>
</evidence>
<evidence type="ECO:0000313" key="19">
    <source>
        <dbReference type="RefSeq" id="XP_032825787.1"/>
    </source>
</evidence>
<dbReference type="PANTHER" id="PTHR18929">
    <property type="entry name" value="PROTEIN DISULFIDE ISOMERASE"/>
    <property type="match status" value="1"/>
</dbReference>
<dbReference type="GO" id="GO:0006457">
    <property type="term" value="P:protein folding"/>
    <property type="evidence" value="ECO:0007669"/>
    <property type="project" value="TreeGrafter"/>
</dbReference>
<keyword evidence="8 12" id="KW-1015">Disulfide bond</keyword>
<evidence type="ECO:0000256" key="2">
    <source>
        <dbReference type="ARBA" id="ARBA00004319"/>
    </source>
</evidence>
<keyword evidence="9" id="KW-0143">Chaperone</keyword>
<dbReference type="NCBIfam" id="TIGR01130">
    <property type="entry name" value="ER_PDI_fam"/>
    <property type="match status" value="1"/>
</dbReference>
<feature type="disulfide bond" description="Redox-active" evidence="12">
    <location>
        <begin position="76"/>
        <end position="79"/>
    </location>
</feature>
<dbReference type="InterPro" id="IPR017937">
    <property type="entry name" value="Thioredoxin_CS"/>
</dbReference>
<evidence type="ECO:0000256" key="1">
    <source>
        <dbReference type="ARBA" id="ARBA00001182"/>
    </source>
</evidence>
<protein>
    <recommendedName>
        <fullName evidence="4 14">Protein disulfide-isomerase</fullName>
        <ecNumber evidence="4 14">5.3.4.1</ecNumber>
    </recommendedName>
</protein>
<dbReference type="GO" id="GO:0003756">
    <property type="term" value="F:protein disulfide isomerase activity"/>
    <property type="evidence" value="ECO:0007669"/>
    <property type="project" value="UniProtKB-EC"/>
</dbReference>
<feature type="domain" description="Thioredoxin" evidence="17">
    <location>
        <begin position="374"/>
        <end position="498"/>
    </location>
</feature>
<evidence type="ECO:0000256" key="11">
    <source>
        <dbReference type="ARBA" id="ARBA00023284"/>
    </source>
</evidence>
<keyword evidence="5 16" id="KW-0732">Signal</keyword>
<organism evidence="18 19">
    <name type="scientific">Petromyzon marinus</name>
    <name type="common">Sea lamprey</name>
    <dbReference type="NCBI Taxonomy" id="7757"/>
    <lineage>
        <taxon>Eukaryota</taxon>
        <taxon>Metazoa</taxon>
        <taxon>Chordata</taxon>
        <taxon>Craniata</taxon>
        <taxon>Vertebrata</taxon>
        <taxon>Cyclostomata</taxon>
        <taxon>Hyperoartia</taxon>
        <taxon>Petromyzontiformes</taxon>
        <taxon>Petromyzontidae</taxon>
        <taxon>Petromyzon</taxon>
    </lineage>
</organism>
<evidence type="ECO:0000256" key="12">
    <source>
        <dbReference type="PIRSR" id="PIRSR605792-51"/>
    </source>
</evidence>
<evidence type="ECO:0000256" key="16">
    <source>
        <dbReference type="SAM" id="SignalP"/>
    </source>
</evidence>
<dbReference type="FunFam" id="3.40.30.10:FF:000027">
    <property type="entry name" value="protein disulfide-isomerase A2"/>
    <property type="match status" value="1"/>
</dbReference>
<feature type="domain" description="Thioredoxin" evidence="17">
    <location>
        <begin position="31"/>
        <end position="158"/>
    </location>
</feature>
<comment type="similarity">
    <text evidence="3 13">Belongs to the protein disulfide isomerase family.</text>
</comment>
<dbReference type="PROSITE" id="PS00194">
    <property type="entry name" value="THIOREDOXIN_1"/>
    <property type="match status" value="2"/>
</dbReference>
<feature type="compositionally biased region" description="Acidic residues" evidence="15">
    <location>
        <begin position="507"/>
        <end position="529"/>
    </location>
</feature>
<evidence type="ECO:0000256" key="10">
    <source>
        <dbReference type="ARBA" id="ARBA00023235"/>
    </source>
</evidence>
<dbReference type="GO" id="GO:0034976">
    <property type="term" value="P:response to endoplasmic reticulum stress"/>
    <property type="evidence" value="ECO:0007669"/>
    <property type="project" value="TreeGrafter"/>
</dbReference>
<dbReference type="Proteomes" id="UP001318040">
    <property type="component" value="Chromosome 43"/>
</dbReference>
<dbReference type="Gene3D" id="3.40.30.10">
    <property type="entry name" value="Glutaredoxin"/>
    <property type="match status" value="4"/>
</dbReference>
<evidence type="ECO:0000256" key="9">
    <source>
        <dbReference type="ARBA" id="ARBA00023186"/>
    </source>
</evidence>
<dbReference type="FunFam" id="3.40.30.10:FF:000023">
    <property type="entry name" value="Protein disulfide-isomerase"/>
    <property type="match status" value="1"/>
</dbReference>
<dbReference type="AlphaFoldDB" id="A0AAJ7X9B0"/>
<dbReference type="CDD" id="cd02981">
    <property type="entry name" value="PDI_b_family"/>
    <property type="match status" value="1"/>
</dbReference>
<evidence type="ECO:0000313" key="18">
    <source>
        <dbReference type="Proteomes" id="UP001318040"/>
    </source>
</evidence>
<dbReference type="CDD" id="cd02961">
    <property type="entry name" value="PDI_a_family"/>
    <property type="match status" value="1"/>
</dbReference>
<dbReference type="InterPro" id="IPR005788">
    <property type="entry name" value="PDI_thioredoxin-like_dom"/>
</dbReference>
<feature type="region of interest" description="Disordered" evidence="15">
    <location>
        <begin position="491"/>
        <end position="529"/>
    </location>
</feature>
<dbReference type="PROSITE" id="PS51352">
    <property type="entry name" value="THIOREDOXIN_2"/>
    <property type="match status" value="2"/>
</dbReference>
<comment type="catalytic activity">
    <reaction evidence="1 14">
        <text>Catalyzes the rearrangement of -S-S- bonds in proteins.</text>
        <dbReference type="EC" id="5.3.4.1"/>
    </reaction>
</comment>
<dbReference type="EC" id="5.3.4.1" evidence="4 14"/>
<gene>
    <name evidence="19" type="primary">LOC116951365</name>
</gene>
<keyword evidence="6" id="KW-0677">Repeat</keyword>
<dbReference type="InterPro" id="IPR036249">
    <property type="entry name" value="Thioredoxin-like_sf"/>
</dbReference>
<proteinExistence type="inferred from homology"/>
<keyword evidence="11 12" id="KW-0676">Redox-active center</keyword>
<dbReference type="InterPro" id="IPR005792">
    <property type="entry name" value="Prot_disulphide_isomerase"/>
</dbReference>
<dbReference type="FunFam" id="3.40.30.10:FF:000042">
    <property type="entry name" value="protein disulfide-isomerase A2"/>
    <property type="match status" value="1"/>
</dbReference>
<keyword evidence="10 14" id="KW-0413">Isomerase</keyword>
<reference evidence="19" key="1">
    <citation type="submission" date="2025-08" db="UniProtKB">
        <authorList>
            <consortium name="RefSeq"/>
        </authorList>
    </citation>
    <scope>IDENTIFICATION</scope>
    <source>
        <tissue evidence="19">Sperm</tissue>
    </source>
</reference>
<evidence type="ECO:0000256" key="4">
    <source>
        <dbReference type="ARBA" id="ARBA00012723"/>
    </source>
</evidence>
<evidence type="ECO:0000256" key="15">
    <source>
        <dbReference type="SAM" id="MobiDB-lite"/>
    </source>
</evidence>
<name>A0AAJ7X9B0_PETMA</name>
<dbReference type="CDD" id="cd02995">
    <property type="entry name" value="PDI_a_PDI_a'_C"/>
    <property type="match status" value="1"/>
</dbReference>
<dbReference type="InterPro" id="IPR013766">
    <property type="entry name" value="Thioredoxin_domain"/>
</dbReference>